<reference evidence="6 7" key="1">
    <citation type="submission" date="2019-03" db="EMBL/GenBank/DDBJ databases">
        <title>Metabolic potential of uncultured bacteria and archaea associated with petroleum seepage in deep-sea sediments.</title>
        <authorList>
            <person name="Dong X."/>
            <person name="Hubert C."/>
        </authorList>
    </citation>
    <scope>NUCLEOTIDE SEQUENCE [LARGE SCALE GENOMIC DNA]</scope>
    <source>
        <strain evidence="6">E44_bin18</strain>
    </source>
</reference>
<gene>
    <name evidence="6" type="ORF">E3J62_10890</name>
</gene>
<dbReference type="SMART" id="SM00382">
    <property type="entry name" value="AAA"/>
    <property type="match status" value="2"/>
</dbReference>
<dbReference type="FunFam" id="3.40.50.300:FF:000011">
    <property type="entry name" value="Putative ABC transporter ATP-binding component"/>
    <property type="match status" value="1"/>
</dbReference>
<dbReference type="PANTHER" id="PTHR42855:SF2">
    <property type="entry name" value="DRUG RESISTANCE ABC TRANSPORTER,ATP-BINDING PROTEIN"/>
    <property type="match status" value="1"/>
</dbReference>
<dbReference type="SUPFAM" id="SSF52540">
    <property type="entry name" value="P-loop containing nucleoside triphosphate hydrolases"/>
    <property type="match status" value="2"/>
</dbReference>
<comment type="caution">
    <text evidence="6">The sequence shown here is derived from an EMBL/GenBank/DDBJ whole genome shotgun (WGS) entry which is preliminary data.</text>
</comment>
<dbReference type="CDD" id="cd03221">
    <property type="entry name" value="ABCF_EF-3"/>
    <property type="match status" value="2"/>
</dbReference>
<organism evidence="6 7">
    <name type="scientific">candidate division TA06 bacterium</name>
    <dbReference type="NCBI Taxonomy" id="2250710"/>
    <lineage>
        <taxon>Bacteria</taxon>
        <taxon>Bacteria division TA06</taxon>
    </lineage>
</organism>
<accession>A0A523UNX9</accession>
<dbReference type="InterPro" id="IPR017871">
    <property type="entry name" value="ABC_transporter-like_CS"/>
</dbReference>
<dbReference type="InterPro" id="IPR027417">
    <property type="entry name" value="P-loop_NTPase"/>
</dbReference>
<evidence type="ECO:0000259" key="5">
    <source>
        <dbReference type="PROSITE" id="PS50893"/>
    </source>
</evidence>
<keyword evidence="3 6" id="KW-0067">ATP-binding</keyword>
<dbReference type="InterPro" id="IPR003439">
    <property type="entry name" value="ABC_transporter-like_ATP-bd"/>
</dbReference>
<dbReference type="GO" id="GO:0005524">
    <property type="term" value="F:ATP binding"/>
    <property type="evidence" value="ECO:0007669"/>
    <property type="project" value="UniProtKB-KW"/>
</dbReference>
<feature type="domain" description="ABC transporter" evidence="5">
    <location>
        <begin position="334"/>
        <end position="548"/>
    </location>
</feature>
<protein>
    <submittedName>
        <fullName evidence="6">ABC transporter ATP-binding protein</fullName>
    </submittedName>
</protein>
<dbReference type="InterPro" id="IPR051309">
    <property type="entry name" value="ABCF_ATPase"/>
</dbReference>
<dbReference type="Pfam" id="PF00005">
    <property type="entry name" value="ABC_tran"/>
    <property type="match status" value="2"/>
</dbReference>
<evidence type="ECO:0000256" key="1">
    <source>
        <dbReference type="ARBA" id="ARBA00022737"/>
    </source>
</evidence>
<keyword evidence="2" id="KW-0547">Nucleotide-binding</keyword>
<proteinExistence type="predicted"/>
<dbReference type="PROSITE" id="PS00211">
    <property type="entry name" value="ABC_TRANSPORTER_1"/>
    <property type="match status" value="1"/>
</dbReference>
<dbReference type="FunFam" id="3.40.50.300:FF:000309">
    <property type="entry name" value="ABC transporter ATP-binding protein"/>
    <property type="match status" value="1"/>
</dbReference>
<dbReference type="EMBL" id="SOJN01000132">
    <property type="protein sequence ID" value="TET44252.1"/>
    <property type="molecule type" value="Genomic_DNA"/>
</dbReference>
<dbReference type="GO" id="GO:0016887">
    <property type="term" value="F:ATP hydrolysis activity"/>
    <property type="evidence" value="ECO:0007669"/>
    <property type="project" value="InterPro"/>
</dbReference>
<name>A0A523UNX9_UNCT6</name>
<feature type="coiled-coil region" evidence="4">
    <location>
        <begin position="263"/>
        <end position="297"/>
    </location>
</feature>
<feature type="domain" description="ABC transporter" evidence="5">
    <location>
        <begin position="10"/>
        <end position="267"/>
    </location>
</feature>
<evidence type="ECO:0000256" key="2">
    <source>
        <dbReference type="ARBA" id="ARBA00022741"/>
    </source>
</evidence>
<dbReference type="Proteomes" id="UP000315525">
    <property type="component" value="Unassembled WGS sequence"/>
</dbReference>
<dbReference type="InterPro" id="IPR003593">
    <property type="entry name" value="AAA+_ATPase"/>
</dbReference>
<dbReference type="GO" id="GO:0003676">
    <property type="term" value="F:nucleic acid binding"/>
    <property type="evidence" value="ECO:0007669"/>
    <property type="project" value="UniProtKB-ARBA"/>
</dbReference>
<evidence type="ECO:0000313" key="6">
    <source>
        <dbReference type="EMBL" id="TET44252.1"/>
    </source>
</evidence>
<keyword evidence="4" id="KW-0175">Coiled coil</keyword>
<dbReference type="AlphaFoldDB" id="A0A523UNX9"/>
<evidence type="ECO:0000313" key="7">
    <source>
        <dbReference type="Proteomes" id="UP000315525"/>
    </source>
</evidence>
<keyword evidence="1" id="KW-0677">Repeat</keyword>
<evidence type="ECO:0000256" key="4">
    <source>
        <dbReference type="SAM" id="Coils"/>
    </source>
</evidence>
<dbReference type="Pfam" id="PF12848">
    <property type="entry name" value="ABC_tran_Xtn"/>
    <property type="match status" value="1"/>
</dbReference>
<evidence type="ECO:0000256" key="3">
    <source>
        <dbReference type="ARBA" id="ARBA00022840"/>
    </source>
</evidence>
<dbReference type="PANTHER" id="PTHR42855">
    <property type="entry name" value="ABC TRANSPORTER ATP-BINDING SUBUNIT"/>
    <property type="match status" value="1"/>
</dbReference>
<sequence>MFQFWDKDMVYLENIGVAFQGTYLFRNLTWHIGDGERIGLVGPNGAGKTTILKVMSGQLIPDEGSTSLTKGTRFGYLPQEEVAVRGRTLYREAASVFESVEDLREEQKQMEKVLEGMSSAPEDSSRLLEKYGHLQDEFEKRGGYEIRTQTEAVLSGLGFARNEWDRMTESFSGGWQMRIALAKILLSRPDVLLLDEPTNHLDLESMTWLEGYLDSFEGTVVVVSHDRYFMDRVADKTAELESGKLTQYPMNYTSYLGEKAKRQERIQAALKHQEERIEQLERFIERFKAKASKASQARSKMKILEKMKKIEHLPETRLIHFKFPPAPRCARRALELISVSKAYGEQKVFEDVEILVERGDRIAVVGVNGAGKSTLLRIMSGTEAPSSGERKLGHKVVVRYFSQQTADMLDPDRTVLEEIESAAPDNPAQNLRRLLGAFLFSGDDVFKKVRVLSGGEKCRLAIAKILLTSVNFLILDEPTNHLDQRGKEVFEQALAQYTGAFVLVTHDRYLIDRLAKKIFLVKGGRVKTYFGNYTDYLWKSKQEEPEKYEVQSTKEKGSKGAERREKKRWEAIERQKVYEKKKKARHVEEEIETVEARVAEIETMLSNPETYKDEQLIRELVYEDKDLREKLEQLYEKLETILSEET</sequence>
<dbReference type="PROSITE" id="PS50893">
    <property type="entry name" value="ABC_TRANSPORTER_2"/>
    <property type="match status" value="2"/>
</dbReference>
<feature type="coiled-coil region" evidence="4">
    <location>
        <begin position="577"/>
        <end position="644"/>
    </location>
</feature>
<dbReference type="Gene3D" id="3.40.50.300">
    <property type="entry name" value="P-loop containing nucleotide triphosphate hydrolases"/>
    <property type="match status" value="2"/>
</dbReference>
<dbReference type="InterPro" id="IPR032781">
    <property type="entry name" value="ABC_tran_Xtn"/>
</dbReference>